<evidence type="ECO:0000313" key="3">
    <source>
        <dbReference type="Proteomes" id="UP001233999"/>
    </source>
</evidence>
<comment type="caution">
    <text evidence="2">The sequence shown here is derived from an EMBL/GenBank/DDBJ whole genome shotgun (WGS) entry which is preliminary data.</text>
</comment>
<sequence length="101" mass="11174">MLKLVLCVMALVALVRCQPQGPPPHEKEGAFFTNEAIRQAQNTYLIPKDATIQKVQEGIQLAAYESIPGNQRINLFEILGDHVPPEVVNNLQAQVDQVGKQ</sequence>
<dbReference type="EMBL" id="JASPKZ010001586">
    <property type="protein sequence ID" value="KAJ9597779.1"/>
    <property type="molecule type" value="Genomic_DNA"/>
</dbReference>
<feature type="signal peptide" evidence="1">
    <location>
        <begin position="1"/>
        <end position="17"/>
    </location>
</feature>
<organism evidence="2 3">
    <name type="scientific">Diploptera punctata</name>
    <name type="common">Pacific beetle cockroach</name>
    <dbReference type="NCBI Taxonomy" id="6984"/>
    <lineage>
        <taxon>Eukaryota</taxon>
        <taxon>Metazoa</taxon>
        <taxon>Ecdysozoa</taxon>
        <taxon>Arthropoda</taxon>
        <taxon>Hexapoda</taxon>
        <taxon>Insecta</taxon>
        <taxon>Pterygota</taxon>
        <taxon>Neoptera</taxon>
        <taxon>Polyneoptera</taxon>
        <taxon>Dictyoptera</taxon>
        <taxon>Blattodea</taxon>
        <taxon>Blaberoidea</taxon>
        <taxon>Blaberidae</taxon>
        <taxon>Diplopterinae</taxon>
        <taxon>Diploptera</taxon>
    </lineage>
</organism>
<dbReference type="Proteomes" id="UP001233999">
    <property type="component" value="Unassembled WGS sequence"/>
</dbReference>
<evidence type="ECO:0000256" key="1">
    <source>
        <dbReference type="SAM" id="SignalP"/>
    </source>
</evidence>
<keyword evidence="3" id="KW-1185">Reference proteome</keyword>
<dbReference type="AlphaFoldDB" id="A0AAD8EQ00"/>
<protein>
    <submittedName>
        <fullName evidence="2">Uncharacterized protein</fullName>
    </submittedName>
</protein>
<reference evidence="2" key="2">
    <citation type="submission" date="2023-05" db="EMBL/GenBank/DDBJ databases">
        <authorList>
            <person name="Fouks B."/>
        </authorList>
    </citation>
    <scope>NUCLEOTIDE SEQUENCE</scope>
    <source>
        <strain evidence="2">Stay&amp;Tobe</strain>
        <tissue evidence="2">Testes</tissue>
    </source>
</reference>
<evidence type="ECO:0000313" key="2">
    <source>
        <dbReference type="EMBL" id="KAJ9597779.1"/>
    </source>
</evidence>
<reference evidence="2" key="1">
    <citation type="journal article" date="2023" name="IScience">
        <title>Live-bearing cockroach genome reveals convergent evolutionary mechanisms linked to viviparity in insects and beyond.</title>
        <authorList>
            <person name="Fouks B."/>
            <person name="Harrison M.C."/>
            <person name="Mikhailova A.A."/>
            <person name="Marchal E."/>
            <person name="English S."/>
            <person name="Carruthers M."/>
            <person name="Jennings E.C."/>
            <person name="Chiamaka E.L."/>
            <person name="Frigard R.A."/>
            <person name="Pippel M."/>
            <person name="Attardo G.M."/>
            <person name="Benoit J.B."/>
            <person name="Bornberg-Bauer E."/>
            <person name="Tobe S.S."/>
        </authorList>
    </citation>
    <scope>NUCLEOTIDE SEQUENCE</scope>
    <source>
        <strain evidence="2">Stay&amp;Tobe</strain>
    </source>
</reference>
<proteinExistence type="predicted"/>
<feature type="chain" id="PRO_5042014711" evidence="1">
    <location>
        <begin position="18"/>
        <end position="101"/>
    </location>
</feature>
<accession>A0AAD8EQ00</accession>
<name>A0AAD8EQ00_DIPPU</name>
<gene>
    <name evidence="2" type="ORF">L9F63_011387</name>
</gene>
<keyword evidence="1" id="KW-0732">Signal</keyword>